<keyword evidence="3" id="KW-0732">Signal</keyword>
<protein>
    <submittedName>
        <fullName evidence="5">Thiol peroxidase</fullName>
        <ecNumber evidence="5">1.11.1.-</ecNumber>
    </submittedName>
</protein>
<keyword evidence="5" id="KW-0575">Peroxidase</keyword>
<dbReference type="PANTHER" id="PTHR43110:SF1">
    <property type="entry name" value="THIOL PEROXIDASE"/>
    <property type="match status" value="1"/>
</dbReference>
<dbReference type="PROSITE" id="PS51352">
    <property type="entry name" value="THIOREDOXIN_2"/>
    <property type="match status" value="1"/>
</dbReference>
<sequence length="192" mass="20974">MIALTRIFGSIFLLALLTAQTVQAETPQVSLRGKALTLQGQTIQVGQPLPDIALPDTGLTMRPLRAFNGKVTILSVVPSIDTPTCEEQTHILSEKNDGLDASANLITVSRDLPFAQKRFAKEAKIHNLTFLSDYRDAAFGKNMGLLIEENRLLARAVMVLDKDGIVRYLEVVSELSQLPAMAKAFETARGLL</sequence>
<accession>A0A7T0G4M2</accession>
<dbReference type="CDD" id="cd03014">
    <property type="entry name" value="PRX_Atyp2cys"/>
    <property type="match status" value="1"/>
</dbReference>
<dbReference type="InterPro" id="IPR036249">
    <property type="entry name" value="Thioredoxin-like_sf"/>
</dbReference>
<feature type="signal peptide" evidence="3">
    <location>
        <begin position="1"/>
        <end position="24"/>
    </location>
</feature>
<name>A0A7T0G4M2_9BACT</name>
<keyword evidence="2" id="KW-0676">Redox-active center</keyword>
<feature type="chain" id="PRO_5032518775" evidence="3">
    <location>
        <begin position="25"/>
        <end position="192"/>
    </location>
</feature>
<dbReference type="InterPro" id="IPR013740">
    <property type="entry name" value="Redoxin"/>
</dbReference>
<proteinExistence type="predicted"/>
<dbReference type="Proteomes" id="UP000594464">
    <property type="component" value="Chromosome"/>
</dbReference>
<dbReference type="InterPro" id="IPR050455">
    <property type="entry name" value="Tpx_Peroxidase_subfamily"/>
</dbReference>
<evidence type="ECO:0000259" key="4">
    <source>
        <dbReference type="PROSITE" id="PS51352"/>
    </source>
</evidence>
<dbReference type="GO" id="GO:0008379">
    <property type="term" value="F:thioredoxin peroxidase activity"/>
    <property type="evidence" value="ECO:0007669"/>
    <property type="project" value="InterPro"/>
</dbReference>
<evidence type="ECO:0000256" key="1">
    <source>
        <dbReference type="ARBA" id="ARBA00023157"/>
    </source>
</evidence>
<keyword evidence="1" id="KW-1015">Disulfide bond</keyword>
<dbReference type="KEGG" id="nva:G3M78_14490"/>
<dbReference type="AlphaFoldDB" id="A0A7T0G4M2"/>
<organism evidence="5 6">
    <name type="scientific">Candidatus Nitrohelix vancouverensis</name>
    <dbReference type="NCBI Taxonomy" id="2705534"/>
    <lineage>
        <taxon>Bacteria</taxon>
        <taxon>Pseudomonadati</taxon>
        <taxon>Nitrospinota/Tectimicrobiota group</taxon>
        <taxon>Nitrospinota</taxon>
        <taxon>Nitrospinia</taxon>
        <taxon>Nitrospinales</taxon>
        <taxon>Nitrospinaceae</taxon>
        <taxon>Candidatus Nitrohelix</taxon>
    </lineage>
</organism>
<dbReference type="PANTHER" id="PTHR43110">
    <property type="entry name" value="THIOL PEROXIDASE"/>
    <property type="match status" value="1"/>
</dbReference>
<evidence type="ECO:0000256" key="3">
    <source>
        <dbReference type="SAM" id="SignalP"/>
    </source>
</evidence>
<dbReference type="InterPro" id="IPR002065">
    <property type="entry name" value="TPX"/>
</dbReference>
<dbReference type="Pfam" id="PF08534">
    <property type="entry name" value="Redoxin"/>
    <property type="match status" value="1"/>
</dbReference>
<feature type="domain" description="Thioredoxin" evidence="4">
    <location>
        <begin position="43"/>
        <end position="190"/>
    </location>
</feature>
<evidence type="ECO:0000313" key="5">
    <source>
        <dbReference type="EMBL" id="QPJ66543.1"/>
    </source>
</evidence>
<evidence type="ECO:0000256" key="2">
    <source>
        <dbReference type="ARBA" id="ARBA00023284"/>
    </source>
</evidence>
<evidence type="ECO:0000313" key="6">
    <source>
        <dbReference type="Proteomes" id="UP000594464"/>
    </source>
</evidence>
<dbReference type="InterPro" id="IPR013766">
    <property type="entry name" value="Thioredoxin_domain"/>
</dbReference>
<dbReference type="SUPFAM" id="SSF52833">
    <property type="entry name" value="Thioredoxin-like"/>
    <property type="match status" value="1"/>
</dbReference>
<dbReference type="NCBIfam" id="NF001808">
    <property type="entry name" value="PRK00522.1"/>
    <property type="match status" value="1"/>
</dbReference>
<gene>
    <name evidence="5" type="primary">tpx</name>
    <name evidence="5" type="ORF">G3M78_14490</name>
</gene>
<dbReference type="EC" id="1.11.1.-" evidence="5"/>
<dbReference type="Gene3D" id="3.40.30.10">
    <property type="entry name" value="Glutaredoxin"/>
    <property type="match status" value="1"/>
</dbReference>
<keyword evidence="5" id="KW-0560">Oxidoreductase</keyword>
<reference evidence="6" key="1">
    <citation type="submission" date="2020-02" db="EMBL/GenBank/DDBJ databases">
        <title>Genomic and physiological characterization of two novel Nitrospinaceae genera.</title>
        <authorList>
            <person name="Mueller A.J."/>
            <person name="Jung M.-Y."/>
            <person name="Strachan C.R."/>
            <person name="Herbold C.W."/>
            <person name="Kirkegaard R.H."/>
            <person name="Daims H."/>
        </authorList>
    </citation>
    <scope>NUCLEOTIDE SEQUENCE [LARGE SCALE GENOMIC DNA]</scope>
</reference>
<dbReference type="EMBL" id="CP048620">
    <property type="protein sequence ID" value="QPJ66543.1"/>
    <property type="molecule type" value="Genomic_DNA"/>
</dbReference>